<dbReference type="RefSeq" id="WP_238895067.1">
    <property type="nucleotide sequence ID" value="NZ_JAKOGG010000002.1"/>
</dbReference>
<evidence type="ECO:0000256" key="1">
    <source>
        <dbReference type="ARBA" id="ARBA00005964"/>
    </source>
</evidence>
<accession>A0ABT2FJ38</accession>
<evidence type="ECO:0000256" key="2">
    <source>
        <dbReference type="ARBA" id="ARBA00010515"/>
    </source>
</evidence>
<dbReference type="InterPro" id="IPR050309">
    <property type="entry name" value="Type-B_Carboxylest/Lipase"/>
</dbReference>
<dbReference type="PANTHER" id="PTHR11559">
    <property type="entry name" value="CARBOXYLESTERASE"/>
    <property type="match status" value="1"/>
</dbReference>
<dbReference type="EC" id="3.1.1.-" evidence="4"/>
<sequence length="510" mass="55314">MKLLHGVIALCALFFQLSATAQNGPIVQTQAGRIQGFTEQNVDTFLGIPYAKPPVGELRWQRPLSATPWRGIKQTTEFGPSCMQTPTKGFIREFSEDCLTMNIWRPNNAKGPLPVMVWIHGGGFVMDSAATDVYHGQEFAKAGVILVSFDYRMGRLGFFAHSSLEGNLFKGNYGLMDQIKALRWVQDNIIQFGGDPRNVTVFGESAGGMSVNILLTSRFGRDLFNRAIIQSGGGRDVMLGLESWQQAKQQGETFAKSVGIEGTDAAALAKLRALPVDKLVGNLGLFNLPENAATYSGPMIDGQVIEQPLTTAFSKGAFARMPLMVGATDADIGFVNRKVATRADALSVFGDKAAAADKAYPADLPPMAVAGQIATQQAMIEPARYVARTFAANDLPVWQFRFGYVASANQGKWPGALHASDIPFVFNTIAAAYGDKVTPADQQVADTLLHYWVNFAKTGNPNGDQLPQWQQHDAKADQILWIAPEGAAQIKSITDPQQAQLDLISELAEQ</sequence>
<proteinExistence type="inferred from homology"/>
<dbReference type="InterPro" id="IPR002168">
    <property type="entry name" value="Lipase_GDXG_HIS_AS"/>
</dbReference>
<dbReference type="Pfam" id="PF00135">
    <property type="entry name" value="COesterase"/>
    <property type="match status" value="2"/>
</dbReference>
<dbReference type="EMBL" id="JAKOGG010000002">
    <property type="protein sequence ID" value="MCS4555675.1"/>
    <property type="molecule type" value="Genomic_DNA"/>
</dbReference>
<reference evidence="7" key="2">
    <citation type="submission" date="2023-07" db="EMBL/GenBank/DDBJ databases">
        <title>Shewanella mangrovi sp. nov., an acetaldehyde- degrading bacterium isolated from mangrove sediment.</title>
        <authorList>
            <person name="Liu Y."/>
        </authorList>
    </citation>
    <scope>NUCLEOTIDE SEQUENCE [LARGE SCALE GENOMIC DNA]</scope>
    <source>
        <strain evidence="7">C32</strain>
    </source>
</reference>
<feature type="chain" id="PRO_5044987462" description="Carboxylic ester hydrolase" evidence="4">
    <location>
        <begin position="22"/>
        <end position="510"/>
    </location>
</feature>
<evidence type="ECO:0000313" key="6">
    <source>
        <dbReference type="EMBL" id="MCS4555675.1"/>
    </source>
</evidence>
<gene>
    <name evidence="6" type="ORF">L9G74_04435</name>
</gene>
<dbReference type="PROSITE" id="PS01173">
    <property type="entry name" value="LIPASE_GDXG_HIS"/>
    <property type="match status" value="1"/>
</dbReference>
<dbReference type="InterPro" id="IPR019826">
    <property type="entry name" value="Carboxylesterase_B_AS"/>
</dbReference>
<organism evidence="6 7">
    <name type="scientific">Shewanella electrica</name>
    <dbReference type="NCBI Taxonomy" id="515560"/>
    <lineage>
        <taxon>Bacteria</taxon>
        <taxon>Pseudomonadati</taxon>
        <taxon>Pseudomonadota</taxon>
        <taxon>Gammaproteobacteria</taxon>
        <taxon>Alteromonadales</taxon>
        <taxon>Shewanellaceae</taxon>
        <taxon>Shewanella</taxon>
    </lineage>
</organism>
<dbReference type="Proteomes" id="UP001201549">
    <property type="component" value="Unassembled WGS sequence"/>
</dbReference>
<name>A0ABT2FJ38_9GAMM</name>
<evidence type="ECO:0000256" key="4">
    <source>
        <dbReference type="RuleBase" id="RU361235"/>
    </source>
</evidence>
<comment type="similarity">
    <text evidence="1 4">Belongs to the type-B carboxylesterase/lipase family.</text>
</comment>
<reference evidence="6 7" key="1">
    <citation type="submission" date="2022-02" db="EMBL/GenBank/DDBJ databases">
        <authorList>
            <person name="Zhuang L."/>
        </authorList>
    </citation>
    <scope>NUCLEOTIDE SEQUENCE [LARGE SCALE GENOMIC DNA]</scope>
    <source>
        <strain evidence="6 7">C32</strain>
    </source>
</reference>
<dbReference type="InterPro" id="IPR029058">
    <property type="entry name" value="AB_hydrolase_fold"/>
</dbReference>
<keyword evidence="4" id="KW-0732">Signal</keyword>
<dbReference type="PROSITE" id="PS00122">
    <property type="entry name" value="CARBOXYLESTERASE_B_1"/>
    <property type="match status" value="1"/>
</dbReference>
<protein>
    <recommendedName>
        <fullName evidence="4">Carboxylic ester hydrolase</fullName>
        <ecNumber evidence="4">3.1.1.-</ecNumber>
    </recommendedName>
</protein>
<dbReference type="Gene3D" id="3.40.50.1820">
    <property type="entry name" value="alpha/beta hydrolase"/>
    <property type="match status" value="1"/>
</dbReference>
<keyword evidence="7" id="KW-1185">Reference proteome</keyword>
<dbReference type="InterPro" id="IPR002018">
    <property type="entry name" value="CarbesteraseB"/>
</dbReference>
<evidence type="ECO:0000313" key="7">
    <source>
        <dbReference type="Proteomes" id="UP001201549"/>
    </source>
</evidence>
<dbReference type="SUPFAM" id="SSF53474">
    <property type="entry name" value="alpha/beta-Hydrolases"/>
    <property type="match status" value="1"/>
</dbReference>
<evidence type="ECO:0000259" key="5">
    <source>
        <dbReference type="Pfam" id="PF00135"/>
    </source>
</evidence>
<evidence type="ECO:0000256" key="3">
    <source>
        <dbReference type="ARBA" id="ARBA00022801"/>
    </source>
</evidence>
<feature type="domain" description="Carboxylesterase type B" evidence="5">
    <location>
        <begin position="372"/>
        <end position="489"/>
    </location>
</feature>
<feature type="domain" description="Carboxylesterase type B" evidence="5">
    <location>
        <begin position="25"/>
        <end position="348"/>
    </location>
</feature>
<feature type="signal peptide" evidence="4">
    <location>
        <begin position="1"/>
        <end position="21"/>
    </location>
</feature>
<comment type="similarity">
    <text evidence="2">Belongs to the 'GDXG' lipolytic enzyme family.</text>
</comment>
<keyword evidence="3 4" id="KW-0378">Hydrolase</keyword>
<comment type="caution">
    <text evidence="6">The sequence shown here is derived from an EMBL/GenBank/DDBJ whole genome shotgun (WGS) entry which is preliminary data.</text>
</comment>